<dbReference type="HAMAP" id="MF_00048">
    <property type="entry name" value="UPF0102"/>
    <property type="match status" value="1"/>
</dbReference>
<dbReference type="NCBIfam" id="NF009154">
    <property type="entry name" value="PRK12497.3-3"/>
    <property type="match status" value="1"/>
</dbReference>
<evidence type="ECO:0000313" key="3">
    <source>
        <dbReference type="EMBL" id="THG31731.1"/>
    </source>
</evidence>
<dbReference type="RefSeq" id="WP_136426851.1">
    <property type="nucleotide sequence ID" value="NZ_SSSM01000003.1"/>
</dbReference>
<comment type="caution">
    <text evidence="3">The sequence shown here is derived from an EMBL/GenBank/DDBJ whole genome shotgun (WGS) entry which is preliminary data.</text>
</comment>
<gene>
    <name evidence="3" type="ORF">E6C64_06620</name>
</gene>
<dbReference type="CDD" id="cd20736">
    <property type="entry name" value="PoNe_Nuclease"/>
    <property type="match status" value="1"/>
</dbReference>
<proteinExistence type="inferred from homology"/>
<name>A0A4S4FNB7_9MICO</name>
<reference evidence="3 4" key="1">
    <citation type="submission" date="2019-04" db="EMBL/GenBank/DDBJ databases">
        <authorList>
            <person name="Jiang L."/>
        </authorList>
    </citation>
    <scope>NUCLEOTIDE SEQUENCE [LARGE SCALE GENOMIC DNA]</scope>
    <source>
        <strain evidence="3 4">YIM 131853</strain>
    </source>
</reference>
<evidence type="ECO:0000256" key="1">
    <source>
        <dbReference type="ARBA" id="ARBA00006738"/>
    </source>
</evidence>
<accession>A0A4S4FNB7</accession>
<organism evidence="3 4">
    <name type="scientific">Naasia lichenicola</name>
    <dbReference type="NCBI Taxonomy" id="2565933"/>
    <lineage>
        <taxon>Bacteria</taxon>
        <taxon>Bacillati</taxon>
        <taxon>Actinomycetota</taxon>
        <taxon>Actinomycetes</taxon>
        <taxon>Micrococcales</taxon>
        <taxon>Microbacteriaceae</taxon>
        <taxon>Naasia</taxon>
    </lineage>
</organism>
<dbReference type="Gene3D" id="3.40.1350.10">
    <property type="match status" value="1"/>
</dbReference>
<dbReference type="Proteomes" id="UP000309133">
    <property type="component" value="Unassembled WGS sequence"/>
</dbReference>
<dbReference type="InterPro" id="IPR011335">
    <property type="entry name" value="Restrct_endonuc-II-like"/>
</dbReference>
<dbReference type="PANTHER" id="PTHR34039:SF1">
    <property type="entry name" value="UPF0102 PROTEIN YRAN"/>
    <property type="match status" value="1"/>
</dbReference>
<dbReference type="EMBL" id="SSSM01000003">
    <property type="protein sequence ID" value="THG31731.1"/>
    <property type="molecule type" value="Genomic_DNA"/>
</dbReference>
<dbReference type="OrthoDB" id="9794876at2"/>
<evidence type="ECO:0000313" key="4">
    <source>
        <dbReference type="Proteomes" id="UP000309133"/>
    </source>
</evidence>
<comment type="similarity">
    <text evidence="1 2">Belongs to the UPF0102 family.</text>
</comment>
<dbReference type="SUPFAM" id="SSF52980">
    <property type="entry name" value="Restriction endonuclease-like"/>
    <property type="match status" value="1"/>
</dbReference>
<dbReference type="Pfam" id="PF02021">
    <property type="entry name" value="UPF0102"/>
    <property type="match status" value="1"/>
</dbReference>
<protein>
    <recommendedName>
        <fullName evidence="2">UPF0102 protein E6C64_06620</fullName>
    </recommendedName>
</protein>
<keyword evidence="4" id="KW-1185">Reference proteome</keyword>
<sequence>MRKKDALGQWGEELAAQYLSEHGYRVIDRNWRCSQGEIDIVARADAGTAFIEVKTRSSLAFGHPFEAITDAKLSRLHGLAIAWCVAHPGRHGPVRVDVVGIVAEQGAPPVIELMQGVTW</sequence>
<dbReference type="PANTHER" id="PTHR34039">
    <property type="entry name" value="UPF0102 PROTEIN YRAN"/>
    <property type="match status" value="1"/>
</dbReference>
<dbReference type="GO" id="GO:0003676">
    <property type="term" value="F:nucleic acid binding"/>
    <property type="evidence" value="ECO:0007669"/>
    <property type="project" value="InterPro"/>
</dbReference>
<evidence type="ECO:0000256" key="2">
    <source>
        <dbReference type="HAMAP-Rule" id="MF_00048"/>
    </source>
</evidence>
<dbReference type="InterPro" id="IPR003509">
    <property type="entry name" value="UPF0102_YraN-like"/>
</dbReference>
<dbReference type="InterPro" id="IPR011856">
    <property type="entry name" value="tRNA_endonuc-like_dom_sf"/>
</dbReference>
<dbReference type="AlphaFoldDB" id="A0A4S4FNB7"/>